<dbReference type="OrthoDB" id="5405677at2"/>
<dbReference type="EMBL" id="WNWM01000002">
    <property type="protein sequence ID" value="MUI16507.1"/>
    <property type="molecule type" value="Genomic_DNA"/>
</dbReference>
<dbReference type="Proteomes" id="UP000431684">
    <property type="component" value="Unassembled WGS sequence"/>
</dbReference>
<dbReference type="AlphaFoldDB" id="A0A6I3XIT0"/>
<gene>
    <name evidence="1" type="ORF">GJV26_29210</name>
</gene>
<organism evidence="1 2">
    <name type="scientific">Pseudoduganella dura</name>
    <dbReference type="NCBI Taxonomy" id="321982"/>
    <lineage>
        <taxon>Bacteria</taxon>
        <taxon>Pseudomonadati</taxon>
        <taxon>Pseudomonadota</taxon>
        <taxon>Betaproteobacteria</taxon>
        <taxon>Burkholderiales</taxon>
        <taxon>Oxalobacteraceae</taxon>
        <taxon>Telluria group</taxon>
        <taxon>Pseudoduganella</taxon>
    </lineage>
</organism>
<reference evidence="1 2" key="1">
    <citation type="submission" date="2019-11" db="EMBL/GenBank/DDBJ databases">
        <title>Draft Genome Sequences of Six Type Strains of the Genus Massilia.</title>
        <authorList>
            <person name="Miess H."/>
            <person name="Frediansyah A."/>
            <person name="Goeker M."/>
            <person name="Gross H."/>
        </authorList>
    </citation>
    <scope>NUCLEOTIDE SEQUENCE [LARGE SCALE GENOMIC DNA]</scope>
    <source>
        <strain evidence="1 2">DSM 17513</strain>
    </source>
</reference>
<evidence type="ECO:0000313" key="1">
    <source>
        <dbReference type="EMBL" id="MUI16507.1"/>
    </source>
</evidence>
<protein>
    <submittedName>
        <fullName evidence="1">MSHA biogenesis protein MshA</fullName>
    </submittedName>
</protein>
<comment type="caution">
    <text evidence="1">The sequence shown here is derived from an EMBL/GenBank/DDBJ whole genome shotgun (WGS) entry which is preliminary data.</text>
</comment>
<sequence length="230" mass="24309">MSQQINLFNPRFRKEKRYFTANSLALIVGAALTGSVALAVAAHGRVATLEAESAELGEQVREAEKRKETTLAGLVPRPKDAAVAQELARSEAEEAALRGVTDILEQNRVGDPRGYSAYFQALSRTRVSGLWLTGIDIGGANADIGLSGRSLRAELLPGYLNGLAREPALRGKAFARVEIVRPGVPEVRLGGPVRSTGTAVALPATAGADGPAAPPPYVEFTLQARTEVAR</sequence>
<evidence type="ECO:0000313" key="2">
    <source>
        <dbReference type="Proteomes" id="UP000431684"/>
    </source>
</evidence>
<proteinExistence type="predicted"/>
<accession>A0A6I3XIT0</accession>
<keyword evidence="2" id="KW-1185">Reference proteome</keyword>
<name>A0A6I3XIT0_9BURK</name>
<dbReference type="RefSeq" id="WP_155712056.1">
    <property type="nucleotide sequence ID" value="NZ_BMWU01000008.1"/>
</dbReference>